<dbReference type="GO" id="GO:0071555">
    <property type="term" value="P:cell wall organization"/>
    <property type="evidence" value="ECO:0007669"/>
    <property type="project" value="UniProtKB-KW"/>
</dbReference>
<keyword evidence="8" id="KW-0479">Metal-binding</keyword>
<evidence type="ECO:0000256" key="11">
    <source>
        <dbReference type="ARBA" id="ARBA00022984"/>
    </source>
</evidence>
<comment type="caution">
    <text evidence="17">The sequence shown here is derived from an EMBL/GenBank/DDBJ whole genome shotgun (WGS) entry which is preliminary data.</text>
</comment>
<protein>
    <recommendedName>
        <fullName evidence="19">UDP-N-acetylglucosamine diphosphorylase</fullName>
    </recommendedName>
</protein>
<dbReference type="GO" id="GO:0005737">
    <property type="term" value="C:cytoplasm"/>
    <property type="evidence" value="ECO:0007669"/>
    <property type="project" value="UniProtKB-SubCell"/>
</dbReference>
<dbReference type="InterPro" id="IPR011004">
    <property type="entry name" value="Trimer_LpxA-like_sf"/>
</dbReference>
<keyword evidence="18" id="KW-1185">Reference proteome</keyword>
<comment type="similarity">
    <text evidence="4">In the N-terminal section; belongs to the N-acetylglucosamine-1-phosphate uridyltransferase family.</text>
</comment>
<dbReference type="PANTHER" id="PTHR43584">
    <property type="entry name" value="NUCLEOTIDYL TRANSFERASE"/>
    <property type="match status" value="1"/>
</dbReference>
<evidence type="ECO:0000256" key="6">
    <source>
        <dbReference type="ARBA" id="ARBA00022679"/>
    </source>
</evidence>
<comment type="subcellular location">
    <subcellularLocation>
        <location evidence="2">Cytoplasm</location>
    </subcellularLocation>
</comment>
<dbReference type="InterPro" id="IPR038009">
    <property type="entry name" value="GlmU_C_LbH"/>
</dbReference>
<keyword evidence="12" id="KW-0012">Acyltransferase</keyword>
<keyword evidence="7" id="KW-0548">Nucleotidyltransferase</keyword>
<dbReference type="Pfam" id="PF00132">
    <property type="entry name" value="Hexapep"/>
    <property type="match status" value="2"/>
</dbReference>
<evidence type="ECO:0008006" key="19">
    <source>
        <dbReference type="Google" id="ProtNLM"/>
    </source>
</evidence>
<comment type="catalytic activity">
    <reaction evidence="14">
        <text>alpha-D-glucosamine 1-phosphate + acetyl-CoA = N-acetyl-alpha-D-glucosamine 1-phosphate + CoA + H(+)</text>
        <dbReference type="Rhea" id="RHEA:13725"/>
        <dbReference type="ChEBI" id="CHEBI:15378"/>
        <dbReference type="ChEBI" id="CHEBI:57287"/>
        <dbReference type="ChEBI" id="CHEBI:57288"/>
        <dbReference type="ChEBI" id="CHEBI:57776"/>
        <dbReference type="ChEBI" id="CHEBI:58516"/>
        <dbReference type="EC" id="2.3.1.157"/>
    </reaction>
</comment>
<evidence type="ECO:0000256" key="7">
    <source>
        <dbReference type="ARBA" id="ARBA00022695"/>
    </source>
</evidence>
<dbReference type="InterPro" id="IPR001451">
    <property type="entry name" value="Hexapep"/>
</dbReference>
<evidence type="ECO:0000256" key="9">
    <source>
        <dbReference type="ARBA" id="ARBA00022842"/>
    </source>
</evidence>
<keyword evidence="9" id="KW-0460">Magnesium</keyword>
<reference evidence="17 18" key="1">
    <citation type="journal article" date="2019" name="Gut">
        <title>Antibiotics-induced monodominance of a novel gut bacterial order.</title>
        <authorList>
            <person name="Hildebrand F."/>
            <person name="Moitinho-Silva L."/>
            <person name="Blasche S."/>
            <person name="Jahn M.T."/>
            <person name="Gossmann T.I."/>
            <person name="Heuerta-Cepas J."/>
            <person name="Hercog R."/>
            <person name="Luetge M."/>
            <person name="Bahram M."/>
            <person name="Pryszlak A."/>
            <person name="Alves R.J."/>
            <person name="Waszak S.M."/>
            <person name="Zhu A."/>
            <person name="Ye L."/>
            <person name="Costea P.I."/>
            <person name="Aalvink S."/>
            <person name="Belzer C."/>
            <person name="Forslund S.K."/>
            <person name="Sunagawa S."/>
            <person name="Hentschel U."/>
            <person name="Merten C."/>
            <person name="Patil K.R."/>
            <person name="Benes V."/>
            <person name="Bork P."/>
        </authorList>
    </citation>
    <scope>NUCLEOTIDE SEQUENCE [LARGE SCALE GENOMIC DNA]</scope>
    <source>
        <strain evidence="17 18">HDS1380</strain>
    </source>
</reference>
<evidence type="ECO:0000256" key="8">
    <source>
        <dbReference type="ARBA" id="ARBA00022723"/>
    </source>
</evidence>
<dbReference type="PANTHER" id="PTHR43584:SF3">
    <property type="entry name" value="BIFUNCTIONAL PROTEIN GLMU"/>
    <property type="match status" value="1"/>
</dbReference>
<evidence type="ECO:0000256" key="12">
    <source>
        <dbReference type="ARBA" id="ARBA00023315"/>
    </source>
</evidence>
<sequence>MIFFLREGRHLQNKFPNVRFLAPDRVFVSEEATIGDGAIIYPDNYIYGRTVIEAGAVLRPENILEDAFVGAGSEIEKSVLRGARVGKNCTVGPFAHLRKGANVGDNCRVGDFVEIKNSVVGAGTKVSHLAYVGDADVGENCNIGCGVVFCNYDGKNKHRTRVGNNCFIGSNVNLIAPVEIADGAFVAAGTTVTEGAGKGDFVIGRVRQQIRAGGAKRYLGGEEK</sequence>
<gene>
    <name evidence="17" type="ORF">ESZ91_02930</name>
</gene>
<name>A0A4Q2KBJ5_9FIRM</name>
<organism evidence="17 18">
    <name type="scientific">Candidatus Borkfalkia ceftriaxoniphila</name>
    <dbReference type="NCBI Taxonomy" id="2508949"/>
    <lineage>
        <taxon>Bacteria</taxon>
        <taxon>Bacillati</taxon>
        <taxon>Bacillota</taxon>
        <taxon>Clostridia</taxon>
        <taxon>Christensenellales</taxon>
        <taxon>Christensenellaceae</taxon>
        <taxon>Candidatus Borkfalkia</taxon>
    </lineage>
</organism>
<comment type="cofactor">
    <cofactor evidence="1">
        <name>Mg(2+)</name>
        <dbReference type="ChEBI" id="CHEBI:18420"/>
    </cofactor>
</comment>
<evidence type="ECO:0000256" key="13">
    <source>
        <dbReference type="ARBA" id="ARBA00023316"/>
    </source>
</evidence>
<evidence type="ECO:0000256" key="1">
    <source>
        <dbReference type="ARBA" id="ARBA00001946"/>
    </source>
</evidence>
<dbReference type="Proteomes" id="UP000291269">
    <property type="component" value="Unassembled WGS sequence"/>
</dbReference>
<evidence type="ECO:0000256" key="4">
    <source>
        <dbReference type="ARBA" id="ARBA00007947"/>
    </source>
</evidence>
<dbReference type="InterPro" id="IPR050065">
    <property type="entry name" value="GlmU-like"/>
</dbReference>
<keyword evidence="13" id="KW-0961">Cell wall biogenesis/degradation</keyword>
<dbReference type="GO" id="GO:0009252">
    <property type="term" value="P:peptidoglycan biosynthetic process"/>
    <property type="evidence" value="ECO:0007669"/>
    <property type="project" value="UniProtKB-KW"/>
</dbReference>
<comment type="function">
    <text evidence="16">Catalyzes the last two sequential reactions in the de novo biosynthetic pathway for UDP-N-acetylglucosamine (UDP-GlcNAc). The C-terminal domain catalyzes the transfer of acetyl group from acetyl coenzyme A to glucosamine-1-phosphate (GlcN-1-P) to produce N-acetylglucosamine-1-phosphate (GlcNAc-1-P), which is converted into UDP-GlcNAc by the transfer of uridine 5-monophosphate (from uridine 5-triphosphate), a reaction catalyzed by the N-terminal domain.</text>
</comment>
<dbReference type="Gene3D" id="2.160.10.10">
    <property type="entry name" value="Hexapeptide repeat proteins"/>
    <property type="match status" value="1"/>
</dbReference>
<comment type="catalytic activity">
    <reaction evidence="15">
        <text>N-acetyl-alpha-D-glucosamine 1-phosphate + UTP + H(+) = UDP-N-acetyl-alpha-D-glucosamine + diphosphate</text>
        <dbReference type="Rhea" id="RHEA:13509"/>
        <dbReference type="ChEBI" id="CHEBI:15378"/>
        <dbReference type="ChEBI" id="CHEBI:33019"/>
        <dbReference type="ChEBI" id="CHEBI:46398"/>
        <dbReference type="ChEBI" id="CHEBI:57705"/>
        <dbReference type="ChEBI" id="CHEBI:57776"/>
        <dbReference type="EC" id="2.7.7.23"/>
    </reaction>
</comment>
<dbReference type="SUPFAM" id="SSF51161">
    <property type="entry name" value="Trimeric LpxA-like enzymes"/>
    <property type="match status" value="1"/>
</dbReference>
<dbReference type="GO" id="GO:0003977">
    <property type="term" value="F:UDP-N-acetylglucosamine diphosphorylase activity"/>
    <property type="evidence" value="ECO:0007669"/>
    <property type="project" value="UniProtKB-EC"/>
</dbReference>
<evidence type="ECO:0000256" key="15">
    <source>
        <dbReference type="ARBA" id="ARBA00048493"/>
    </source>
</evidence>
<dbReference type="OrthoDB" id="9775031at2"/>
<evidence type="ECO:0000256" key="16">
    <source>
        <dbReference type="ARBA" id="ARBA00049628"/>
    </source>
</evidence>
<keyword evidence="10" id="KW-0133">Cell shape</keyword>
<keyword evidence="5" id="KW-0963">Cytoplasm</keyword>
<dbReference type="GO" id="GO:0006048">
    <property type="term" value="P:UDP-N-acetylglucosamine biosynthetic process"/>
    <property type="evidence" value="ECO:0007669"/>
    <property type="project" value="InterPro"/>
</dbReference>
<dbReference type="GO" id="GO:0046872">
    <property type="term" value="F:metal ion binding"/>
    <property type="evidence" value="ECO:0007669"/>
    <property type="project" value="UniProtKB-KW"/>
</dbReference>
<keyword evidence="6" id="KW-0808">Transferase</keyword>
<comment type="similarity">
    <text evidence="3">In the C-terminal section; belongs to the transferase hexapeptide repeat family.</text>
</comment>
<dbReference type="AlphaFoldDB" id="A0A4Q2KBJ5"/>
<evidence type="ECO:0000313" key="17">
    <source>
        <dbReference type="EMBL" id="RXZ61359.1"/>
    </source>
</evidence>
<evidence type="ECO:0000256" key="3">
    <source>
        <dbReference type="ARBA" id="ARBA00007707"/>
    </source>
</evidence>
<evidence type="ECO:0000256" key="14">
    <source>
        <dbReference type="ARBA" id="ARBA00048247"/>
    </source>
</evidence>
<evidence type="ECO:0000256" key="10">
    <source>
        <dbReference type="ARBA" id="ARBA00022960"/>
    </source>
</evidence>
<dbReference type="GO" id="GO:0019134">
    <property type="term" value="F:glucosamine-1-phosphate N-acetyltransferase activity"/>
    <property type="evidence" value="ECO:0007669"/>
    <property type="project" value="UniProtKB-EC"/>
</dbReference>
<dbReference type="GO" id="GO:0008360">
    <property type="term" value="P:regulation of cell shape"/>
    <property type="evidence" value="ECO:0007669"/>
    <property type="project" value="UniProtKB-KW"/>
</dbReference>
<accession>A0A4Q2KBJ5</accession>
<dbReference type="EMBL" id="SDOZ01000002">
    <property type="protein sequence ID" value="RXZ61359.1"/>
    <property type="molecule type" value="Genomic_DNA"/>
</dbReference>
<evidence type="ECO:0000256" key="2">
    <source>
        <dbReference type="ARBA" id="ARBA00004496"/>
    </source>
</evidence>
<keyword evidence="11" id="KW-0573">Peptidoglycan synthesis</keyword>
<dbReference type="CDD" id="cd03353">
    <property type="entry name" value="LbH_GlmU_C"/>
    <property type="match status" value="1"/>
</dbReference>
<evidence type="ECO:0000313" key="18">
    <source>
        <dbReference type="Proteomes" id="UP000291269"/>
    </source>
</evidence>
<proteinExistence type="inferred from homology"/>
<evidence type="ECO:0000256" key="5">
    <source>
        <dbReference type="ARBA" id="ARBA00022490"/>
    </source>
</evidence>